<reference evidence="6" key="1">
    <citation type="journal article" date="2021" name="bioRxiv">
        <title>Unraveling nitrogen, sulfur and carbon metabolic pathways and microbial community transcriptional responses to substrate deprivation and toxicity stresses in a bioreactor mimicking anoxic brackish coastal sediment conditions.</title>
        <authorList>
            <person name="Martins P.D."/>
            <person name="Echeveste M.J."/>
            <person name="Arshad A."/>
            <person name="Kurth J."/>
            <person name="Ouboter H."/>
            <person name="Jetten M.S.M."/>
            <person name="Welte C.U."/>
        </authorList>
    </citation>
    <scope>NUCLEOTIDE SEQUENCE</scope>
    <source>
        <strain evidence="6">MAG_39</strain>
    </source>
</reference>
<evidence type="ECO:0000256" key="3">
    <source>
        <dbReference type="ARBA" id="ARBA00038858"/>
    </source>
</evidence>
<dbReference type="InterPro" id="IPR029767">
    <property type="entry name" value="WecB-like"/>
</dbReference>
<evidence type="ECO:0000313" key="6">
    <source>
        <dbReference type="EMBL" id="MBZ0154748.1"/>
    </source>
</evidence>
<evidence type="ECO:0000256" key="4">
    <source>
        <dbReference type="RuleBase" id="RU003513"/>
    </source>
</evidence>
<dbReference type="SUPFAM" id="SSF53756">
    <property type="entry name" value="UDP-Glycosyltransferase/glycogen phosphorylase"/>
    <property type="match status" value="1"/>
</dbReference>
<dbReference type="Proteomes" id="UP000705867">
    <property type="component" value="Unassembled WGS sequence"/>
</dbReference>
<comment type="similarity">
    <text evidence="2 4">Belongs to the UDP-N-acetylglucosamine 2-epimerase family.</text>
</comment>
<dbReference type="Gene3D" id="3.40.50.2000">
    <property type="entry name" value="Glycogen Phosphorylase B"/>
    <property type="match status" value="2"/>
</dbReference>
<evidence type="ECO:0000313" key="7">
    <source>
        <dbReference type="Proteomes" id="UP000705867"/>
    </source>
</evidence>
<dbReference type="Pfam" id="PF02350">
    <property type="entry name" value="Epimerase_2"/>
    <property type="match status" value="1"/>
</dbReference>
<evidence type="ECO:0000259" key="5">
    <source>
        <dbReference type="Pfam" id="PF02350"/>
    </source>
</evidence>
<dbReference type="PANTHER" id="PTHR43174">
    <property type="entry name" value="UDP-N-ACETYLGLUCOSAMINE 2-EPIMERASE"/>
    <property type="match status" value="1"/>
</dbReference>
<evidence type="ECO:0000256" key="1">
    <source>
        <dbReference type="ARBA" id="ARBA00023235"/>
    </source>
</evidence>
<protein>
    <recommendedName>
        <fullName evidence="3">UDP-N-acetylglucosamine 2-epimerase (non-hydrolyzing)</fullName>
        <ecNumber evidence="3">5.1.3.14</ecNumber>
    </recommendedName>
</protein>
<dbReference type="GO" id="GO:0008761">
    <property type="term" value="F:UDP-N-acetylglucosamine 2-epimerase activity"/>
    <property type="evidence" value="ECO:0007669"/>
    <property type="project" value="UniProtKB-EC"/>
</dbReference>
<sequence>MHKIMVIFGTRPEAIKLAPVIRKLREDGAFVTRVLATAQHRDMLDQVLHLFSIEPDYDLDLMTGNQGLADLTARSLRGVSDILEREGPDMAVLQGDTTTVFASALAAYYHRIPVCHVEAGLRTSDKYSPFPEEVNRRVATVLSDLHCAPTGWARENLLREGVPGERIHVTGNTVIDALGEILRKPVRLEEKFPQINGFLAAVGRMILVTAHRRESFGTPFLEMCGALRELADSHPDTGIIYPVHPNPNVRQAVEAVLRKHPRILLIDPLDYPAFVALMKRAYFVLTDSGGVQEEAPSLRKPVLIMREITERPEGVEAGVARLVGNRKEGIVREASRLLESEEEYLRMATGDNPFGDGHASGRIVRHMREYLEAYR</sequence>
<reference evidence="6" key="2">
    <citation type="submission" date="2021-08" db="EMBL/GenBank/DDBJ databases">
        <authorList>
            <person name="Dalcin Martins P."/>
        </authorList>
    </citation>
    <scope>NUCLEOTIDE SEQUENCE</scope>
    <source>
        <strain evidence="6">MAG_39</strain>
    </source>
</reference>
<comment type="caution">
    <text evidence="6">The sequence shown here is derived from an EMBL/GenBank/DDBJ whole genome shotgun (WGS) entry which is preliminary data.</text>
</comment>
<accession>A0A953J395</accession>
<keyword evidence="1 4" id="KW-0413">Isomerase</keyword>
<dbReference type="InterPro" id="IPR003331">
    <property type="entry name" value="UDP_GlcNAc_Epimerase_2_dom"/>
</dbReference>
<dbReference type="EMBL" id="JAIOIV010000011">
    <property type="protein sequence ID" value="MBZ0154748.1"/>
    <property type="molecule type" value="Genomic_DNA"/>
</dbReference>
<dbReference type="NCBIfam" id="TIGR00236">
    <property type="entry name" value="wecB"/>
    <property type="match status" value="1"/>
</dbReference>
<feature type="domain" description="UDP-N-acetylglucosamine 2-epimerase" evidence="5">
    <location>
        <begin position="23"/>
        <end position="367"/>
    </location>
</feature>
<proteinExistence type="inferred from homology"/>
<organism evidence="6 7">
    <name type="scientific">Candidatus Nitrobium versatile</name>
    <dbReference type="NCBI Taxonomy" id="2884831"/>
    <lineage>
        <taxon>Bacteria</taxon>
        <taxon>Pseudomonadati</taxon>
        <taxon>Nitrospirota</taxon>
        <taxon>Nitrospiria</taxon>
        <taxon>Nitrospirales</taxon>
        <taxon>Nitrospiraceae</taxon>
        <taxon>Candidatus Nitrobium</taxon>
    </lineage>
</organism>
<dbReference type="CDD" id="cd03786">
    <property type="entry name" value="GTB_UDP-GlcNAc_2-Epimerase"/>
    <property type="match status" value="1"/>
</dbReference>
<name>A0A953J395_9BACT</name>
<gene>
    <name evidence="6" type="primary">wecB</name>
    <name evidence="6" type="ORF">K8I29_00865</name>
</gene>
<dbReference type="EC" id="5.1.3.14" evidence="3"/>
<dbReference type="AlphaFoldDB" id="A0A953J395"/>
<dbReference type="PANTHER" id="PTHR43174:SF2">
    <property type="entry name" value="UDP-N-ACETYLGLUCOSAMINE 2-EPIMERASE"/>
    <property type="match status" value="1"/>
</dbReference>
<evidence type="ECO:0000256" key="2">
    <source>
        <dbReference type="ARBA" id="ARBA00038209"/>
    </source>
</evidence>